<dbReference type="AlphaFoldDB" id="A0A2M7JE51"/>
<gene>
    <name evidence="1" type="ORF">COZ71_02205</name>
</gene>
<name>A0A2M7JE51_9BACT</name>
<sequence length="59" mass="6878">LHSINLLELTISDQKNKKRLKELTRVHGVLADYFAFDKEYGSIDQLWQNYSTGCYEIGN</sequence>
<dbReference type="EMBL" id="PFIC01000063">
    <property type="protein sequence ID" value="PIX17662.1"/>
    <property type="molecule type" value="Genomic_DNA"/>
</dbReference>
<dbReference type="Proteomes" id="UP000229297">
    <property type="component" value="Unassembled WGS sequence"/>
</dbReference>
<comment type="caution">
    <text evidence="1">The sequence shown here is derived from an EMBL/GenBank/DDBJ whole genome shotgun (WGS) entry which is preliminary data.</text>
</comment>
<reference evidence="2" key="1">
    <citation type="submission" date="2017-09" db="EMBL/GenBank/DDBJ databases">
        <title>Depth-based differentiation of microbial function through sediment-hosted aquifers and enrichment of novel symbionts in the deep terrestrial subsurface.</title>
        <authorList>
            <person name="Probst A.J."/>
            <person name="Ladd B."/>
            <person name="Jarett J.K."/>
            <person name="Geller-Mcgrath D.E."/>
            <person name="Sieber C.M.K."/>
            <person name="Emerson J.B."/>
            <person name="Anantharaman K."/>
            <person name="Thomas B.C."/>
            <person name="Malmstrom R."/>
            <person name="Stieglmeier M."/>
            <person name="Klingl A."/>
            <person name="Woyke T."/>
            <person name="Ryan C.M."/>
            <person name="Banfield J.F."/>
        </authorList>
    </citation>
    <scope>NUCLEOTIDE SEQUENCE [LARGE SCALE GENOMIC DNA]</scope>
</reference>
<proteinExistence type="predicted"/>
<accession>A0A2M7JE51</accession>
<feature type="non-terminal residue" evidence="1">
    <location>
        <position position="1"/>
    </location>
</feature>
<evidence type="ECO:0000313" key="2">
    <source>
        <dbReference type="Proteomes" id="UP000229297"/>
    </source>
</evidence>
<protein>
    <submittedName>
        <fullName evidence="1">Uncharacterized protein</fullName>
    </submittedName>
</protein>
<organism evidence="1 2">
    <name type="scientific">Candidatus Desantisbacteria bacterium CG_4_8_14_3_um_filter_40_12</name>
    <dbReference type="NCBI Taxonomy" id="1974545"/>
    <lineage>
        <taxon>Bacteria</taxon>
        <taxon>Candidatus Desantisiibacteriota</taxon>
    </lineage>
</organism>
<evidence type="ECO:0000313" key="1">
    <source>
        <dbReference type="EMBL" id="PIX17662.1"/>
    </source>
</evidence>